<dbReference type="Pfam" id="PF13426">
    <property type="entry name" value="PAS_9"/>
    <property type="match status" value="2"/>
</dbReference>
<organism evidence="4 5">
    <name type="scientific">Bacillus mesophilus</name>
    <dbReference type="NCBI Taxonomy" id="1808955"/>
    <lineage>
        <taxon>Bacteria</taxon>
        <taxon>Bacillati</taxon>
        <taxon>Bacillota</taxon>
        <taxon>Bacilli</taxon>
        <taxon>Bacillales</taxon>
        <taxon>Bacillaceae</taxon>
        <taxon>Bacillus</taxon>
    </lineage>
</organism>
<evidence type="ECO:0000313" key="5">
    <source>
        <dbReference type="Proteomes" id="UP000481043"/>
    </source>
</evidence>
<dbReference type="Proteomes" id="UP000481043">
    <property type="component" value="Unassembled WGS sequence"/>
</dbReference>
<feature type="domain" description="PAC" evidence="3">
    <location>
        <begin position="86"/>
        <end position="137"/>
    </location>
</feature>
<dbReference type="InterPro" id="IPR000700">
    <property type="entry name" value="PAS-assoc_C"/>
</dbReference>
<dbReference type="RefSeq" id="WP_163177883.1">
    <property type="nucleotide sequence ID" value="NZ_JAAIWM010000001.1"/>
</dbReference>
<dbReference type="Pfam" id="PF07228">
    <property type="entry name" value="SpoIIE"/>
    <property type="match status" value="1"/>
</dbReference>
<accession>A0A6M0Q500</accession>
<dbReference type="SMART" id="SM00331">
    <property type="entry name" value="PP2C_SIG"/>
    <property type="match status" value="1"/>
</dbReference>
<proteinExistence type="predicted"/>
<evidence type="ECO:0000259" key="2">
    <source>
        <dbReference type="PROSITE" id="PS50112"/>
    </source>
</evidence>
<dbReference type="Gene3D" id="3.60.40.10">
    <property type="entry name" value="PPM-type phosphatase domain"/>
    <property type="match status" value="1"/>
</dbReference>
<sequence>MSDSDKIFNNIYQTDNPYRSLFLNNPDLCYLLNTKGEFIELNEVAFQKIGYPLDDILNHSFLKIITPEDGPKTVDFFYKVLQGQRVSLETSIINFNGFSIPLLVTAMPFIENDEVVGIIGIAKDVTEIKLIQKRLNESKKRYKELVFSSPYPIIVSLNKEIVFVNEKAVKVMQAEDFTQLTGKNLYSFITGDESKEELSLKPLKSGELKVKTLSGEVIQVQYSFTNIVWEGAPAFLIVFSDITERKQREKLHQQELSLAHQVQQNILPKSLNEEKIKINAIHLPSAELSGDMYYWTKMEEHLYGVMILDIMGHGVSSSLISMSVRAILPSIIYRHKNPTGVMAELNQYVHQYFNNMNFYMTGIFCLIDTRLKKIQYVNAGHPLGLLLMPNNQITELNRGGIPIGLTTEIIYNCEILEYELGSKLTLYTDGYYDALGVTVNQGATLVSDSMKLHKTSSPDELLDHFKDNIKSTKQPDDICMIVIDLP</sequence>
<gene>
    <name evidence="4" type="ORF">G4D63_03890</name>
</gene>
<evidence type="ECO:0000259" key="3">
    <source>
        <dbReference type="PROSITE" id="PS50113"/>
    </source>
</evidence>
<dbReference type="Gene3D" id="3.30.450.20">
    <property type="entry name" value="PAS domain"/>
    <property type="match status" value="2"/>
</dbReference>
<dbReference type="NCBIfam" id="TIGR00229">
    <property type="entry name" value="sensory_box"/>
    <property type="match status" value="2"/>
</dbReference>
<dbReference type="InterPro" id="IPR052016">
    <property type="entry name" value="Bact_Sigma-Reg"/>
</dbReference>
<evidence type="ECO:0000256" key="1">
    <source>
        <dbReference type="ARBA" id="ARBA00022801"/>
    </source>
</evidence>
<dbReference type="SUPFAM" id="SSF81606">
    <property type="entry name" value="PP2C-like"/>
    <property type="match status" value="1"/>
</dbReference>
<dbReference type="PANTHER" id="PTHR43156">
    <property type="entry name" value="STAGE II SPORULATION PROTEIN E-RELATED"/>
    <property type="match status" value="1"/>
</dbReference>
<feature type="domain" description="PAS" evidence="2">
    <location>
        <begin position="14"/>
        <end position="84"/>
    </location>
</feature>
<dbReference type="CDD" id="cd00130">
    <property type="entry name" value="PAS"/>
    <property type="match status" value="1"/>
</dbReference>
<protein>
    <submittedName>
        <fullName evidence="4">SpoIIE family protein phosphatase</fullName>
    </submittedName>
</protein>
<keyword evidence="5" id="KW-1185">Reference proteome</keyword>
<keyword evidence="1" id="KW-0378">Hydrolase</keyword>
<evidence type="ECO:0000313" key="4">
    <source>
        <dbReference type="EMBL" id="NEY70879.1"/>
    </source>
</evidence>
<dbReference type="InterPro" id="IPR001932">
    <property type="entry name" value="PPM-type_phosphatase-like_dom"/>
</dbReference>
<dbReference type="AlphaFoldDB" id="A0A6M0Q500"/>
<dbReference type="EMBL" id="JAAIWM010000001">
    <property type="protein sequence ID" value="NEY70879.1"/>
    <property type="molecule type" value="Genomic_DNA"/>
</dbReference>
<name>A0A6M0Q500_9BACI</name>
<dbReference type="InterPro" id="IPR000014">
    <property type="entry name" value="PAS"/>
</dbReference>
<dbReference type="SUPFAM" id="SSF55785">
    <property type="entry name" value="PYP-like sensor domain (PAS domain)"/>
    <property type="match status" value="2"/>
</dbReference>
<dbReference type="PROSITE" id="PS50112">
    <property type="entry name" value="PAS"/>
    <property type="match status" value="1"/>
</dbReference>
<dbReference type="GO" id="GO:0016791">
    <property type="term" value="F:phosphatase activity"/>
    <property type="evidence" value="ECO:0007669"/>
    <property type="project" value="TreeGrafter"/>
</dbReference>
<reference evidence="4 5" key="1">
    <citation type="submission" date="2020-02" db="EMBL/GenBank/DDBJ databases">
        <title>Bacillus aquiflavi sp. nov., isolated from yellow water of strong flavor Chinese baijiu in Yibin region of China.</title>
        <authorList>
            <person name="Xie J."/>
        </authorList>
    </citation>
    <scope>NUCLEOTIDE SEQUENCE [LARGE SCALE GENOMIC DNA]</scope>
    <source>
        <strain evidence="4 5">SA4</strain>
    </source>
</reference>
<comment type="caution">
    <text evidence="4">The sequence shown here is derived from an EMBL/GenBank/DDBJ whole genome shotgun (WGS) entry which is preliminary data.</text>
</comment>
<dbReference type="SMART" id="SM00086">
    <property type="entry name" value="PAC"/>
    <property type="match status" value="2"/>
</dbReference>
<dbReference type="InterPro" id="IPR035965">
    <property type="entry name" value="PAS-like_dom_sf"/>
</dbReference>
<dbReference type="PANTHER" id="PTHR43156:SF14">
    <property type="entry name" value="PHOSPHOSERINE PHOSPHATASE RSBP"/>
    <property type="match status" value="1"/>
</dbReference>
<dbReference type="SMART" id="SM00091">
    <property type="entry name" value="PAS"/>
    <property type="match status" value="2"/>
</dbReference>
<dbReference type="InterPro" id="IPR036457">
    <property type="entry name" value="PPM-type-like_dom_sf"/>
</dbReference>
<dbReference type="InterPro" id="IPR001610">
    <property type="entry name" value="PAC"/>
</dbReference>
<dbReference type="PROSITE" id="PS50113">
    <property type="entry name" value="PAC"/>
    <property type="match status" value="1"/>
</dbReference>